<dbReference type="InterPro" id="IPR003661">
    <property type="entry name" value="HisK_dim/P_dom"/>
</dbReference>
<evidence type="ECO:0000256" key="6">
    <source>
        <dbReference type="ARBA" id="ARBA00022692"/>
    </source>
</evidence>
<dbReference type="InterPro" id="IPR003594">
    <property type="entry name" value="HATPase_dom"/>
</dbReference>
<feature type="domain" description="CHASE" evidence="13">
    <location>
        <begin position="100"/>
        <end position="254"/>
    </location>
</feature>
<evidence type="ECO:0000256" key="3">
    <source>
        <dbReference type="ARBA" id="ARBA00012438"/>
    </source>
</evidence>
<evidence type="ECO:0000259" key="12">
    <source>
        <dbReference type="PROSITE" id="PS50109"/>
    </source>
</evidence>
<dbReference type="PROSITE" id="PS50839">
    <property type="entry name" value="CHASE"/>
    <property type="match status" value="1"/>
</dbReference>
<sequence>MDGLNEARLFHREQRSKYLRGTRLHWAHWCVVFLSIILTVSAWYISDQQVLQRSQEKFTRESSQVIELVKERMGLYENALWGGVAFIDANGGDVSYDDWFSYASSLRIEQVFPGINGIGVIYNIDPSRLDSFLEQQRVARPDFALHPQHTQPEYWPITYIEPEGPNKRAVGLDVAFEANRYSAINKARDSGKAQITAPIALVQDASSTPGFLFYTPFYRNGTKPASLSERHREIVGVTYAPFTMYKLMEGILDRRKRQLLVKISDQSEQLFDDIVNAREEEINQDPDPLFRRQEEVAMYGRAWTFDIESDLSFRESVANSQPAFILTGGLIIDSLLFGFFVYLARGNRRALSYAEELTVALDSLKEQSVRLEKSNADLEQFTYVASHDLKAPLNSIKQIVGWLEEDCQDVLPEESKKHLELLTTRCTRMMKLLTDLLEYARIDRREYSDEPIILKDLTRDILFLLGVEDRFICEVPEDPILIPRSVFDVVLRNLISNAIKHHHDDHGKIVIRSEIGENGRFFYVEDDGPGIPDDLHSKALEMFQTLKPRDQVEGSGMGLALVKKLIEYHGGYLSLETGRKVGTCIVIFWPHV</sequence>
<dbReference type="CDD" id="cd00082">
    <property type="entry name" value="HisKA"/>
    <property type="match status" value="1"/>
</dbReference>
<evidence type="ECO:0000256" key="9">
    <source>
        <dbReference type="ARBA" id="ARBA00023136"/>
    </source>
</evidence>
<dbReference type="Pfam" id="PF03924">
    <property type="entry name" value="CHASE"/>
    <property type="match status" value="1"/>
</dbReference>
<evidence type="ECO:0000256" key="8">
    <source>
        <dbReference type="ARBA" id="ARBA00022989"/>
    </source>
</evidence>
<dbReference type="SUPFAM" id="SSF55874">
    <property type="entry name" value="ATPase domain of HSP90 chaperone/DNA topoisomerase II/histidine kinase"/>
    <property type="match status" value="1"/>
</dbReference>
<comment type="subcellular location">
    <subcellularLocation>
        <location evidence="2">Membrane</location>
    </subcellularLocation>
</comment>
<dbReference type="Gene3D" id="3.30.450.350">
    <property type="entry name" value="CHASE domain"/>
    <property type="match status" value="1"/>
</dbReference>
<keyword evidence="8 11" id="KW-1133">Transmembrane helix</keyword>
<evidence type="ECO:0000313" key="15">
    <source>
        <dbReference type="Proteomes" id="UP001069802"/>
    </source>
</evidence>
<evidence type="ECO:0000256" key="11">
    <source>
        <dbReference type="SAM" id="Phobius"/>
    </source>
</evidence>
<evidence type="ECO:0000256" key="7">
    <source>
        <dbReference type="ARBA" id="ARBA00022777"/>
    </source>
</evidence>
<evidence type="ECO:0000313" key="14">
    <source>
        <dbReference type="EMBL" id="MCZ4279706.1"/>
    </source>
</evidence>
<reference evidence="14" key="1">
    <citation type="submission" date="2022-12" db="EMBL/GenBank/DDBJ databases">
        <title>Bacterial isolates from different developmental stages of Nematostella vectensis.</title>
        <authorList>
            <person name="Fraune S."/>
        </authorList>
    </citation>
    <scope>NUCLEOTIDE SEQUENCE</scope>
    <source>
        <strain evidence="14">G21630-S1</strain>
    </source>
</reference>
<dbReference type="PANTHER" id="PTHR42878:SF15">
    <property type="entry name" value="BACTERIOPHYTOCHROME"/>
    <property type="match status" value="1"/>
</dbReference>
<evidence type="ECO:0000259" key="13">
    <source>
        <dbReference type="PROSITE" id="PS50839"/>
    </source>
</evidence>
<keyword evidence="6 11" id="KW-0812">Transmembrane</keyword>
<dbReference type="SMART" id="SM00387">
    <property type="entry name" value="HATPase_c"/>
    <property type="match status" value="1"/>
</dbReference>
<keyword evidence="9 11" id="KW-0472">Membrane</keyword>
<feature type="transmembrane region" description="Helical" evidence="11">
    <location>
        <begin position="26"/>
        <end position="45"/>
    </location>
</feature>
<dbReference type="EMBL" id="JAPWGY010000001">
    <property type="protein sequence ID" value="MCZ4279706.1"/>
    <property type="molecule type" value="Genomic_DNA"/>
</dbReference>
<feature type="domain" description="Histidine kinase" evidence="12">
    <location>
        <begin position="384"/>
        <end position="592"/>
    </location>
</feature>
<dbReference type="Gene3D" id="1.10.287.130">
    <property type="match status" value="1"/>
</dbReference>
<evidence type="ECO:0000256" key="5">
    <source>
        <dbReference type="ARBA" id="ARBA00022679"/>
    </source>
</evidence>
<dbReference type="InterPro" id="IPR050351">
    <property type="entry name" value="BphY/WalK/GraS-like"/>
</dbReference>
<dbReference type="Pfam" id="PF00512">
    <property type="entry name" value="HisKA"/>
    <property type="match status" value="1"/>
</dbReference>
<feature type="coiled-coil region" evidence="10">
    <location>
        <begin position="354"/>
        <end position="381"/>
    </location>
</feature>
<dbReference type="InterPro" id="IPR005467">
    <property type="entry name" value="His_kinase_dom"/>
</dbReference>
<evidence type="ECO:0000256" key="1">
    <source>
        <dbReference type="ARBA" id="ARBA00000085"/>
    </source>
</evidence>
<dbReference type="PANTHER" id="PTHR42878">
    <property type="entry name" value="TWO-COMPONENT HISTIDINE KINASE"/>
    <property type="match status" value="1"/>
</dbReference>
<dbReference type="InterPro" id="IPR004358">
    <property type="entry name" value="Sig_transdc_His_kin-like_C"/>
</dbReference>
<dbReference type="SMART" id="SM01079">
    <property type="entry name" value="CHASE"/>
    <property type="match status" value="1"/>
</dbReference>
<dbReference type="SUPFAM" id="SSF47384">
    <property type="entry name" value="Homodimeric domain of signal transducing histidine kinase"/>
    <property type="match status" value="1"/>
</dbReference>
<keyword evidence="4" id="KW-0597">Phosphoprotein</keyword>
<dbReference type="RefSeq" id="WP_269421905.1">
    <property type="nucleotide sequence ID" value="NZ_JAPWGY010000001.1"/>
</dbReference>
<dbReference type="Pfam" id="PF02518">
    <property type="entry name" value="HATPase_c"/>
    <property type="match status" value="1"/>
</dbReference>
<dbReference type="Gene3D" id="3.30.565.10">
    <property type="entry name" value="Histidine kinase-like ATPase, C-terminal domain"/>
    <property type="match status" value="1"/>
</dbReference>
<feature type="transmembrane region" description="Helical" evidence="11">
    <location>
        <begin position="323"/>
        <end position="344"/>
    </location>
</feature>
<comment type="caution">
    <text evidence="14">The sequence shown here is derived from an EMBL/GenBank/DDBJ whole genome shotgun (WGS) entry which is preliminary data.</text>
</comment>
<comment type="catalytic activity">
    <reaction evidence="1">
        <text>ATP + protein L-histidine = ADP + protein N-phospho-L-histidine.</text>
        <dbReference type="EC" id="2.7.13.3"/>
    </reaction>
</comment>
<dbReference type="InterPro" id="IPR042240">
    <property type="entry name" value="CHASE_sf"/>
</dbReference>
<dbReference type="CDD" id="cd00075">
    <property type="entry name" value="HATPase"/>
    <property type="match status" value="1"/>
</dbReference>
<gene>
    <name evidence="14" type="ORF">O4H49_02875</name>
</gene>
<keyword evidence="7" id="KW-0418">Kinase</keyword>
<evidence type="ECO:0000256" key="4">
    <source>
        <dbReference type="ARBA" id="ARBA00022553"/>
    </source>
</evidence>
<protein>
    <recommendedName>
        <fullName evidence="3">histidine kinase</fullName>
        <ecNumber evidence="3">2.7.13.3</ecNumber>
    </recommendedName>
</protein>
<accession>A0ABT4LH80</accession>
<dbReference type="PRINTS" id="PR00344">
    <property type="entry name" value="BCTRLSENSOR"/>
</dbReference>
<keyword evidence="10" id="KW-0175">Coiled coil</keyword>
<dbReference type="Proteomes" id="UP001069802">
    <property type="component" value="Unassembled WGS sequence"/>
</dbReference>
<dbReference type="SMART" id="SM00388">
    <property type="entry name" value="HisKA"/>
    <property type="match status" value="1"/>
</dbReference>
<proteinExistence type="predicted"/>
<dbReference type="PROSITE" id="PS50109">
    <property type="entry name" value="HIS_KIN"/>
    <property type="match status" value="1"/>
</dbReference>
<keyword evidence="5" id="KW-0808">Transferase</keyword>
<evidence type="ECO:0000256" key="2">
    <source>
        <dbReference type="ARBA" id="ARBA00004370"/>
    </source>
</evidence>
<organism evidence="14 15">
    <name type="scientific">Kiloniella laminariae</name>
    <dbReference type="NCBI Taxonomy" id="454162"/>
    <lineage>
        <taxon>Bacteria</taxon>
        <taxon>Pseudomonadati</taxon>
        <taxon>Pseudomonadota</taxon>
        <taxon>Alphaproteobacteria</taxon>
        <taxon>Rhodospirillales</taxon>
        <taxon>Kiloniellaceae</taxon>
        <taxon>Kiloniella</taxon>
    </lineage>
</organism>
<name>A0ABT4LH80_9PROT</name>
<evidence type="ECO:0000256" key="10">
    <source>
        <dbReference type="SAM" id="Coils"/>
    </source>
</evidence>
<keyword evidence="15" id="KW-1185">Reference proteome</keyword>
<dbReference type="EC" id="2.7.13.3" evidence="3"/>
<dbReference type="InterPro" id="IPR036890">
    <property type="entry name" value="HATPase_C_sf"/>
</dbReference>
<dbReference type="InterPro" id="IPR036097">
    <property type="entry name" value="HisK_dim/P_sf"/>
</dbReference>
<dbReference type="InterPro" id="IPR006189">
    <property type="entry name" value="CHASE_dom"/>
</dbReference>